<comment type="caution">
    <text evidence="4">The sequence shown here is derived from an EMBL/GenBank/DDBJ whole genome shotgun (WGS) entry which is preliminary data.</text>
</comment>
<dbReference type="Proteomes" id="UP001141552">
    <property type="component" value="Unassembled WGS sequence"/>
</dbReference>
<feature type="repeat" description="PPR" evidence="3">
    <location>
        <begin position="167"/>
        <end position="197"/>
    </location>
</feature>
<dbReference type="EMBL" id="JAKUCV010002570">
    <property type="protein sequence ID" value="KAJ4842160.1"/>
    <property type="molecule type" value="Genomic_DNA"/>
</dbReference>
<organism evidence="4 5">
    <name type="scientific">Turnera subulata</name>
    <dbReference type="NCBI Taxonomy" id="218843"/>
    <lineage>
        <taxon>Eukaryota</taxon>
        <taxon>Viridiplantae</taxon>
        <taxon>Streptophyta</taxon>
        <taxon>Embryophyta</taxon>
        <taxon>Tracheophyta</taxon>
        <taxon>Spermatophyta</taxon>
        <taxon>Magnoliopsida</taxon>
        <taxon>eudicotyledons</taxon>
        <taxon>Gunneridae</taxon>
        <taxon>Pentapetalae</taxon>
        <taxon>rosids</taxon>
        <taxon>fabids</taxon>
        <taxon>Malpighiales</taxon>
        <taxon>Passifloraceae</taxon>
        <taxon>Turnera</taxon>
    </lineage>
</organism>
<proteinExistence type="inferred from homology"/>
<evidence type="ECO:0000256" key="1">
    <source>
        <dbReference type="ARBA" id="ARBA00007626"/>
    </source>
</evidence>
<evidence type="ECO:0000313" key="4">
    <source>
        <dbReference type="EMBL" id="KAJ4842160.1"/>
    </source>
</evidence>
<dbReference type="OrthoDB" id="185373at2759"/>
<reference evidence="4" key="2">
    <citation type="journal article" date="2023" name="Plants (Basel)">
        <title>Annotation of the Turnera subulata (Passifloraceae) Draft Genome Reveals the S-Locus Evolved after the Divergence of Turneroideae from Passifloroideae in a Stepwise Manner.</title>
        <authorList>
            <person name="Henning P.M."/>
            <person name="Roalson E.H."/>
            <person name="Mir W."/>
            <person name="McCubbin A.G."/>
            <person name="Shore J.S."/>
        </authorList>
    </citation>
    <scope>NUCLEOTIDE SEQUENCE</scope>
    <source>
        <strain evidence="4">F60SS</strain>
    </source>
</reference>
<gene>
    <name evidence="4" type="ORF">Tsubulata_037397</name>
</gene>
<protein>
    <recommendedName>
        <fullName evidence="6">Pentacotripeptide-repeat region of PRORP domain-containing protein</fullName>
    </recommendedName>
</protein>
<dbReference type="InterPro" id="IPR011990">
    <property type="entry name" value="TPR-like_helical_dom_sf"/>
</dbReference>
<dbReference type="Gene3D" id="1.25.40.10">
    <property type="entry name" value="Tetratricopeptide repeat domain"/>
    <property type="match status" value="3"/>
</dbReference>
<feature type="repeat" description="PPR" evidence="3">
    <location>
        <begin position="268"/>
        <end position="302"/>
    </location>
</feature>
<dbReference type="NCBIfam" id="TIGR00756">
    <property type="entry name" value="PPR"/>
    <property type="match status" value="5"/>
</dbReference>
<dbReference type="Pfam" id="PF13041">
    <property type="entry name" value="PPR_2"/>
    <property type="match status" value="3"/>
</dbReference>
<evidence type="ECO:0000313" key="5">
    <source>
        <dbReference type="Proteomes" id="UP001141552"/>
    </source>
</evidence>
<feature type="repeat" description="PPR" evidence="3">
    <location>
        <begin position="303"/>
        <end position="337"/>
    </location>
</feature>
<name>A0A9Q0JIR4_9ROSI</name>
<dbReference type="PANTHER" id="PTHR47941">
    <property type="entry name" value="PENTATRICOPEPTIDE REPEAT-CONTAINING PROTEIN 3, MITOCHONDRIAL"/>
    <property type="match status" value="1"/>
</dbReference>
<evidence type="ECO:0008006" key="6">
    <source>
        <dbReference type="Google" id="ProtNLM"/>
    </source>
</evidence>
<dbReference type="PROSITE" id="PS51375">
    <property type="entry name" value="PPR"/>
    <property type="match status" value="6"/>
</dbReference>
<comment type="similarity">
    <text evidence="1">Belongs to the PPR family. P subfamily.</text>
</comment>
<accession>A0A9Q0JIR4</accession>
<keyword evidence="5" id="KW-1185">Reference proteome</keyword>
<dbReference type="Pfam" id="PF01535">
    <property type="entry name" value="PPR"/>
    <property type="match status" value="1"/>
</dbReference>
<dbReference type="AlphaFoldDB" id="A0A9Q0JIR4"/>
<evidence type="ECO:0000256" key="3">
    <source>
        <dbReference type="PROSITE-ProRule" id="PRU00708"/>
    </source>
</evidence>
<feature type="repeat" description="PPR" evidence="3">
    <location>
        <begin position="338"/>
        <end position="372"/>
    </location>
</feature>
<feature type="repeat" description="PPR" evidence="3">
    <location>
        <begin position="373"/>
        <end position="407"/>
    </location>
</feature>
<feature type="repeat" description="PPR" evidence="3">
    <location>
        <begin position="233"/>
        <end position="267"/>
    </location>
</feature>
<evidence type="ECO:0000256" key="2">
    <source>
        <dbReference type="ARBA" id="ARBA00022737"/>
    </source>
</evidence>
<dbReference type="InterPro" id="IPR002885">
    <property type="entry name" value="PPR_rpt"/>
</dbReference>
<sequence length="506" mass="57601">MIVRLLSLPSGRRYFSKILTPLLHASRNDAVEAVYRIVTRSNSAQNLKESLKSSGFFLSNDLVDEVLKRFKIGHGNPSQALEFFKFAAARKGFSHSASALDTLLYVLGRNREFDHIWDVLIETKCKDPSLITPKTVQVVLGRVAKVCSVEVTVECFRSLKEFIPVFDTFCFNALLSALCTEKSFEDAMNAYSSMRNEFMPNVQTFNVLLSGGKSSEYVESLFEEMKELGVTPNVVSYNCLIGLYCKRREMDKARNVVDRMRKEGVFPDVITYTNIIVGLGLAGEPDKSRDVLKEMEANGCSPDVAAYNAAIKSYCVANRLHDAYSLMDEMVKKGMSPNATTYNMFFRVFHYSSDWQASWSLYRRMLDAGCFPNTQSCMFLVRLCKKHEKVEMALKLWNDMIEKGFGSYIPVSDVLFDWLCDIDKVAEVEKCFLQMVEKGYKPSYESFRRIKVISHSQLIVAQNRFLNDDISRQQLTVLNPMILLTDAFAPGLEGYSLRNNVLQRKL</sequence>
<keyword evidence="2" id="KW-0677">Repeat</keyword>
<reference evidence="4" key="1">
    <citation type="submission" date="2022-02" db="EMBL/GenBank/DDBJ databases">
        <authorList>
            <person name="Henning P.M."/>
            <person name="McCubbin A.G."/>
            <person name="Shore J.S."/>
        </authorList>
    </citation>
    <scope>NUCLEOTIDE SEQUENCE</scope>
    <source>
        <strain evidence="4">F60SS</strain>
        <tissue evidence="4">Leaves</tissue>
    </source>
</reference>